<dbReference type="EMBL" id="NPDY01000009">
    <property type="protein sequence ID" value="PJZ69450.1"/>
    <property type="molecule type" value="Genomic_DNA"/>
</dbReference>
<protein>
    <submittedName>
        <fullName evidence="3">Uncharacterized protein</fullName>
    </submittedName>
</protein>
<comment type="caution">
    <text evidence="3">The sequence shown here is derived from an EMBL/GenBank/DDBJ whole genome shotgun (WGS) entry which is preliminary data.</text>
</comment>
<keyword evidence="1" id="KW-1133">Transmembrane helix</keyword>
<keyword evidence="1" id="KW-0812">Transmembrane</keyword>
<reference evidence="4 5" key="1">
    <citation type="submission" date="2017-07" db="EMBL/GenBank/DDBJ databases">
        <title>Leptospira spp. isolated from tropical soils.</title>
        <authorList>
            <person name="Thibeaux R."/>
            <person name="Iraola G."/>
            <person name="Ferres I."/>
            <person name="Bierque E."/>
            <person name="Girault D."/>
            <person name="Soupe-Gilbert M.-E."/>
            <person name="Picardeau M."/>
            <person name="Goarant C."/>
        </authorList>
    </citation>
    <scope>NUCLEOTIDE SEQUENCE [LARGE SCALE GENOMIC DNA]</scope>
    <source>
        <strain evidence="3 5">FH1-B-B1</strain>
        <strain evidence="2 4">FH1-B-C1</strain>
    </source>
</reference>
<accession>A0A2M9ZJP4</accession>
<name>A0A2M9ZJP4_9LEPT</name>
<organism evidence="3 5">
    <name type="scientific">Leptospira perolatii</name>
    <dbReference type="NCBI Taxonomy" id="2023191"/>
    <lineage>
        <taxon>Bacteria</taxon>
        <taxon>Pseudomonadati</taxon>
        <taxon>Spirochaetota</taxon>
        <taxon>Spirochaetia</taxon>
        <taxon>Leptospirales</taxon>
        <taxon>Leptospiraceae</taxon>
        <taxon>Leptospira</taxon>
    </lineage>
</organism>
<evidence type="ECO:0000313" key="5">
    <source>
        <dbReference type="Proteomes" id="UP000231990"/>
    </source>
</evidence>
<evidence type="ECO:0000313" key="4">
    <source>
        <dbReference type="Proteomes" id="UP000231962"/>
    </source>
</evidence>
<evidence type="ECO:0000313" key="2">
    <source>
        <dbReference type="EMBL" id="PJZ69450.1"/>
    </source>
</evidence>
<sequence>MSKVFRIFRFVFTHCIVFFSIPVFASETKLEWSLDRILEILQHPILLEERKVKEISQQYYQNLRNETEDSILAALESEFDKITPKTKELSPSAKLNLAYVPALGGLSVEKFLGIPFTYQSETTDFPASDGLLEFQTKKALIRYYFKSVTNPYLNNWKDLGINGDFFLFSNRGALLLCKTTQEGIDSETLDIREIRSRYQTLSKKNSDVDLIETDETILFYFPNQSLKAFYVLLTIKILLVLLSIFIIFQYGQRFWNFLEDQRKRSLKAQARFLKDRKILESESESSSDRLLP</sequence>
<dbReference type="EMBL" id="NPDZ01000011">
    <property type="protein sequence ID" value="PJZ72275.1"/>
    <property type="molecule type" value="Genomic_DNA"/>
</dbReference>
<dbReference type="AlphaFoldDB" id="A0A2M9ZJP4"/>
<feature type="transmembrane region" description="Helical" evidence="1">
    <location>
        <begin position="228"/>
        <end position="248"/>
    </location>
</feature>
<keyword evidence="1" id="KW-0472">Membrane</keyword>
<dbReference type="OrthoDB" id="319075at2"/>
<dbReference type="Proteomes" id="UP000231962">
    <property type="component" value="Unassembled WGS sequence"/>
</dbReference>
<evidence type="ECO:0000313" key="3">
    <source>
        <dbReference type="EMBL" id="PJZ72275.1"/>
    </source>
</evidence>
<gene>
    <name evidence="2" type="ORF">CH360_10580</name>
    <name evidence="3" type="ORF">CH373_15240</name>
</gene>
<dbReference type="Proteomes" id="UP000231990">
    <property type="component" value="Unassembled WGS sequence"/>
</dbReference>
<proteinExistence type="predicted"/>
<evidence type="ECO:0000256" key="1">
    <source>
        <dbReference type="SAM" id="Phobius"/>
    </source>
</evidence>
<dbReference type="RefSeq" id="WP_100714012.1">
    <property type="nucleotide sequence ID" value="NZ_NPDY01000009.1"/>
</dbReference>
<keyword evidence="4" id="KW-1185">Reference proteome</keyword>